<feature type="non-terminal residue" evidence="2">
    <location>
        <position position="25"/>
    </location>
</feature>
<reference evidence="2" key="1">
    <citation type="submission" date="2018-06" db="EMBL/GenBank/DDBJ databases">
        <authorList>
            <person name="Zhirakovskaya E."/>
        </authorList>
    </citation>
    <scope>NUCLEOTIDE SEQUENCE</scope>
</reference>
<accession>A0A3B0W569</accession>
<evidence type="ECO:0000313" key="1">
    <source>
        <dbReference type="EMBL" id="VAW44694.1"/>
    </source>
</evidence>
<dbReference type="EMBL" id="UOFC01000017">
    <property type="protein sequence ID" value="VAW44694.1"/>
    <property type="molecule type" value="Genomic_DNA"/>
</dbReference>
<evidence type="ECO:0000313" key="2">
    <source>
        <dbReference type="EMBL" id="VAW46392.1"/>
    </source>
</evidence>
<sequence length="25" mass="2861">MRENISSQLQLGEVEVADIQFNPRS</sequence>
<proteinExistence type="predicted"/>
<dbReference type="AlphaFoldDB" id="A0A3B0W569"/>
<organism evidence="2">
    <name type="scientific">hydrothermal vent metagenome</name>
    <dbReference type="NCBI Taxonomy" id="652676"/>
    <lineage>
        <taxon>unclassified sequences</taxon>
        <taxon>metagenomes</taxon>
        <taxon>ecological metagenomes</taxon>
    </lineage>
</organism>
<dbReference type="EMBL" id="UOFC01000098">
    <property type="protein sequence ID" value="VAW46392.1"/>
    <property type="molecule type" value="Genomic_DNA"/>
</dbReference>
<name>A0A3B0W569_9ZZZZ</name>
<protein>
    <submittedName>
        <fullName evidence="2">Uncharacterized protein</fullName>
    </submittedName>
</protein>
<gene>
    <name evidence="2" type="ORF">MNBD_GAMMA03-1689</name>
    <name evidence="1" type="ORF">MNBD_GAMMA03-722</name>
</gene>